<gene>
    <name evidence="4" type="ORF">NX02_21510</name>
</gene>
<evidence type="ECO:0000313" key="5">
    <source>
        <dbReference type="Proteomes" id="UP000018851"/>
    </source>
</evidence>
<dbReference type="GO" id="GO:0008270">
    <property type="term" value="F:zinc ion binding"/>
    <property type="evidence" value="ECO:0007669"/>
    <property type="project" value="InterPro"/>
</dbReference>
<dbReference type="Pfam" id="PF08797">
    <property type="entry name" value="HIRAN"/>
    <property type="match status" value="1"/>
</dbReference>
<keyword evidence="1" id="KW-0479">Metal-binding</keyword>
<dbReference type="HOGENOM" id="CLU_157291_0_0_5"/>
<dbReference type="eggNOG" id="ENOG503037N">
    <property type="taxonomic scope" value="Bacteria"/>
</dbReference>
<dbReference type="KEGG" id="ssan:NX02_21510"/>
<dbReference type="AlphaFoldDB" id="W0AI10"/>
<dbReference type="RefSeq" id="WP_025294092.1">
    <property type="nucleotide sequence ID" value="NZ_CP006644.1"/>
</dbReference>
<proteinExistence type="predicted"/>
<dbReference type="STRING" id="1123269.NX02_21510"/>
<dbReference type="GO" id="GO:0003676">
    <property type="term" value="F:nucleic acid binding"/>
    <property type="evidence" value="ECO:0007669"/>
    <property type="project" value="InterPro"/>
</dbReference>
<keyword evidence="2" id="KW-0378">Hydrolase</keyword>
<name>W0AI10_9SPHN</name>
<dbReference type="Gene3D" id="3.30.70.2330">
    <property type="match status" value="1"/>
</dbReference>
<dbReference type="Proteomes" id="UP000018851">
    <property type="component" value="Chromosome"/>
</dbReference>
<organism evidence="4 5">
    <name type="scientific">Sphingomonas sanxanigenens DSM 19645 = NX02</name>
    <dbReference type="NCBI Taxonomy" id="1123269"/>
    <lineage>
        <taxon>Bacteria</taxon>
        <taxon>Pseudomonadati</taxon>
        <taxon>Pseudomonadota</taxon>
        <taxon>Alphaproteobacteria</taxon>
        <taxon>Sphingomonadales</taxon>
        <taxon>Sphingomonadaceae</taxon>
        <taxon>Sphingomonas</taxon>
    </lineage>
</organism>
<reference evidence="4 5" key="1">
    <citation type="submission" date="2013-07" db="EMBL/GenBank/DDBJ databases">
        <title>Completed genome of Sphingomonas sanxanigenens NX02.</title>
        <authorList>
            <person name="Ma T."/>
            <person name="Huang H."/>
            <person name="Wu M."/>
            <person name="Li X."/>
            <person name="Li G."/>
        </authorList>
    </citation>
    <scope>NUCLEOTIDE SEQUENCE [LARGE SCALE GENOMIC DNA]</scope>
    <source>
        <strain evidence="4 5">NX02</strain>
    </source>
</reference>
<feature type="domain" description="HIRAN" evidence="3">
    <location>
        <begin position="4"/>
        <end position="110"/>
    </location>
</feature>
<evidence type="ECO:0000259" key="3">
    <source>
        <dbReference type="SMART" id="SM00910"/>
    </source>
</evidence>
<accession>W0AI10</accession>
<keyword evidence="5" id="KW-1185">Reference proteome</keyword>
<dbReference type="PATRIC" id="fig|1123269.5.peg.4207"/>
<protein>
    <recommendedName>
        <fullName evidence="3">HIRAN domain-containing protein</fullName>
    </recommendedName>
</protein>
<evidence type="ECO:0000256" key="2">
    <source>
        <dbReference type="ARBA" id="ARBA00022801"/>
    </source>
</evidence>
<dbReference type="InterPro" id="IPR014905">
    <property type="entry name" value="HIRAN"/>
</dbReference>
<evidence type="ECO:0000313" key="4">
    <source>
        <dbReference type="EMBL" id="AHE55933.1"/>
    </source>
</evidence>
<dbReference type="SMART" id="SM00910">
    <property type="entry name" value="HIRAN"/>
    <property type="match status" value="1"/>
</dbReference>
<evidence type="ECO:0000256" key="1">
    <source>
        <dbReference type="ARBA" id="ARBA00022723"/>
    </source>
</evidence>
<dbReference type="EMBL" id="CP006644">
    <property type="protein sequence ID" value="AHE55933.1"/>
    <property type="molecule type" value="Genomic_DNA"/>
</dbReference>
<dbReference type="GO" id="GO:0016818">
    <property type="term" value="F:hydrolase activity, acting on acid anhydrides, in phosphorus-containing anhydrides"/>
    <property type="evidence" value="ECO:0007669"/>
    <property type="project" value="InterPro"/>
</dbReference>
<sequence>MASSFLLPVVGERFDNADGSSRQEEIRRCRPGEAVWLEREPSNRFDPSAVAVFSDRGFQLGYIGADRCGWIGSKIDRGFNVDAVVEGISGDVSGALPCRLTIRLRLTITDTTDAPMG</sequence>